<comment type="caution">
    <text evidence="2">The sequence shown here is derived from an EMBL/GenBank/DDBJ whole genome shotgun (WGS) entry which is preliminary data.</text>
</comment>
<evidence type="ECO:0000313" key="2">
    <source>
        <dbReference type="EMBL" id="KAH3859531.1"/>
    </source>
</evidence>
<dbReference type="Proteomes" id="UP000828390">
    <property type="component" value="Unassembled WGS sequence"/>
</dbReference>
<sequence>MRHLLLSPQEPHWPRTLKGTVSLQSVLLLHVNPHIGLLFKTEHLPIGSRLLAKIGVRANQIRTRSHLILPARVDLPKVSPRSNPFLPPQPPMPEVPVGPDLCTSQIDGSK</sequence>
<accession>A0A9D4R911</accession>
<feature type="compositionally biased region" description="Pro residues" evidence="1">
    <location>
        <begin position="85"/>
        <end position="96"/>
    </location>
</feature>
<reference evidence="2" key="1">
    <citation type="journal article" date="2019" name="bioRxiv">
        <title>The Genome of the Zebra Mussel, Dreissena polymorpha: A Resource for Invasive Species Research.</title>
        <authorList>
            <person name="McCartney M.A."/>
            <person name="Auch B."/>
            <person name="Kono T."/>
            <person name="Mallez S."/>
            <person name="Zhang Y."/>
            <person name="Obille A."/>
            <person name="Becker A."/>
            <person name="Abrahante J.E."/>
            <person name="Garbe J."/>
            <person name="Badalamenti J.P."/>
            <person name="Herman A."/>
            <person name="Mangelson H."/>
            <person name="Liachko I."/>
            <person name="Sullivan S."/>
            <person name="Sone E.D."/>
            <person name="Koren S."/>
            <person name="Silverstein K.A.T."/>
            <person name="Beckman K.B."/>
            <person name="Gohl D.M."/>
        </authorList>
    </citation>
    <scope>NUCLEOTIDE SEQUENCE</scope>
    <source>
        <strain evidence="2">Duluth1</strain>
        <tissue evidence="2">Whole animal</tissue>
    </source>
</reference>
<proteinExistence type="predicted"/>
<gene>
    <name evidence="2" type="ORF">DPMN_102348</name>
</gene>
<dbReference type="AlphaFoldDB" id="A0A9D4R911"/>
<dbReference type="EMBL" id="JAIWYP010000003">
    <property type="protein sequence ID" value="KAH3859531.1"/>
    <property type="molecule type" value="Genomic_DNA"/>
</dbReference>
<reference evidence="2" key="2">
    <citation type="submission" date="2020-11" db="EMBL/GenBank/DDBJ databases">
        <authorList>
            <person name="McCartney M.A."/>
            <person name="Auch B."/>
            <person name="Kono T."/>
            <person name="Mallez S."/>
            <person name="Becker A."/>
            <person name="Gohl D.M."/>
            <person name="Silverstein K.A.T."/>
            <person name="Koren S."/>
            <person name="Bechman K.B."/>
            <person name="Herman A."/>
            <person name="Abrahante J.E."/>
            <person name="Garbe J."/>
        </authorList>
    </citation>
    <scope>NUCLEOTIDE SEQUENCE</scope>
    <source>
        <strain evidence="2">Duluth1</strain>
        <tissue evidence="2">Whole animal</tissue>
    </source>
</reference>
<protein>
    <submittedName>
        <fullName evidence="2">Uncharacterized protein</fullName>
    </submittedName>
</protein>
<organism evidence="2 3">
    <name type="scientific">Dreissena polymorpha</name>
    <name type="common">Zebra mussel</name>
    <name type="synonym">Mytilus polymorpha</name>
    <dbReference type="NCBI Taxonomy" id="45954"/>
    <lineage>
        <taxon>Eukaryota</taxon>
        <taxon>Metazoa</taxon>
        <taxon>Spiralia</taxon>
        <taxon>Lophotrochozoa</taxon>
        <taxon>Mollusca</taxon>
        <taxon>Bivalvia</taxon>
        <taxon>Autobranchia</taxon>
        <taxon>Heteroconchia</taxon>
        <taxon>Euheterodonta</taxon>
        <taxon>Imparidentia</taxon>
        <taxon>Neoheterodontei</taxon>
        <taxon>Myida</taxon>
        <taxon>Dreissenoidea</taxon>
        <taxon>Dreissenidae</taxon>
        <taxon>Dreissena</taxon>
    </lineage>
</organism>
<feature type="region of interest" description="Disordered" evidence="1">
    <location>
        <begin position="79"/>
        <end position="110"/>
    </location>
</feature>
<evidence type="ECO:0000313" key="3">
    <source>
        <dbReference type="Proteomes" id="UP000828390"/>
    </source>
</evidence>
<name>A0A9D4R911_DREPO</name>
<keyword evidence="3" id="KW-1185">Reference proteome</keyword>
<evidence type="ECO:0000256" key="1">
    <source>
        <dbReference type="SAM" id="MobiDB-lite"/>
    </source>
</evidence>